<proteinExistence type="predicted"/>
<gene>
    <name evidence="1" type="ORF">EST38_g5993</name>
</gene>
<dbReference type="OrthoDB" id="9989112at2759"/>
<dbReference type="AlphaFoldDB" id="A0A4Q2DJ67"/>
<evidence type="ECO:0000313" key="2">
    <source>
        <dbReference type="Proteomes" id="UP000290288"/>
    </source>
</evidence>
<name>A0A4Q2DJ67_9AGAR</name>
<reference evidence="1 2" key="1">
    <citation type="submission" date="2019-01" db="EMBL/GenBank/DDBJ databases">
        <title>Draft genome sequence of Psathyrella aberdarensis IHI B618.</title>
        <authorList>
            <person name="Buettner E."/>
            <person name="Kellner H."/>
        </authorList>
    </citation>
    <scope>NUCLEOTIDE SEQUENCE [LARGE SCALE GENOMIC DNA]</scope>
    <source>
        <strain evidence="1 2">IHI B618</strain>
    </source>
</reference>
<evidence type="ECO:0000313" key="1">
    <source>
        <dbReference type="EMBL" id="RXW19869.1"/>
    </source>
</evidence>
<keyword evidence="2" id="KW-1185">Reference proteome</keyword>
<accession>A0A4Q2DJ67</accession>
<sequence>MPSDDYDADATELVETYDFLMKYIVIGKPFFARDFKTSSNHTL</sequence>
<dbReference type="EMBL" id="SDEE01000178">
    <property type="protein sequence ID" value="RXW19869.1"/>
    <property type="molecule type" value="Genomic_DNA"/>
</dbReference>
<protein>
    <submittedName>
        <fullName evidence="1">Uncharacterized protein</fullName>
    </submittedName>
</protein>
<comment type="caution">
    <text evidence="1">The sequence shown here is derived from an EMBL/GenBank/DDBJ whole genome shotgun (WGS) entry which is preliminary data.</text>
</comment>
<organism evidence="1 2">
    <name type="scientific">Candolleomyces aberdarensis</name>
    <dbReference type="NCBI Taxonomy" id="2316362"/>
    <lineage>
        <taxon>Eukaryota</taxon>
        <taxon>Fungi</taxon>
        <taxon>Dikarya</taxon>
        <taxon>Basidiomycota</taxon>
        <taxon>Agaricomycotina</taxon>
        <taxon>Agaricomycetes</taxon>
        <taxon>Agaricomycetidae</taxon>
        <taxon>Agaricales</taxon>
        <taxon>Agaricineae</taxon>
        <taxon>Psathyrellaceae</taxon>
        <taxon>Candolleomyces</taxon>
    </lineage>
</organism>
<dbReference type="Proteomes" id="UP000290288">
    <property type="component" value="Unassembled WGS sequence"/>
</dbReference>